<evidence type="ECO:0000313" key="11">
    <source>
        <dbReference type="Proteomes" id="UP001215216"/>
    </source>
</evidence>
<dbReference type="PANTHER" id="PTHR42718:SF9">
    <property type="entry name" value="MAJOR FACILITATOR SUPERFAMILY MULTIDRUG TRANSPORTER MFSC"/>
    <property type="match status" value="1"/>
</dbReference>
<dbReference type="InterPro" id="IPR020846">
    <property type="entry name" value="MFS_dom"/>
</dbReference>
<gene>
    <name evidence="10" type="ORF">P7079_01610</name>
</gene>
<keyword evidence="11" id="KW-1185">Reference proteome</keyword>
<feature type="transmembrane region" description="Helical" evidence="8">
    <location>
        <begin position="419"/>
        <end position="437"/>
    </location>
</feature>
<dbReference type="InterPro" id="IPR004638">
    <property type="entry name" value="EmrB-like"/>
</dbReference>
<dbReference type="InterPro" id="IPR036259">
    <property type="entry name" value="MFS_trans_sf"/>
</dbReference>
<dbReference type="EMBL" id="CP121208">
    <property type="protein sequence ID" value="WFM83704.1"/>
    <property type="molecule type" value="Genomic_DNA"/>
</dbReference>
<accession>A0ABY8FYX3</accession>
<dbReference type="NCBIfam" id="TIGR00711">
    <property type="entry name" value="efflux_EmrB"/>
    <property type="match status" value="1"/>
</dbReference>
<feature type="transmembrane region" description="Helical" evidence="8">
    <location>
        <begin position="241"/>
        <end position="259"/>
    </location>
</feature>
<keyword evidence="5 8" id="KW-0812">Transmembrane</keyword>
<feature type="transmembrane region" description="Helical" evidence="8">
    <location>
        <begin position="280"/>
        <end position="306"/>
    </location>
</feature>
<feature type="transmembrane region" description="Helical" evidence="8">
    <location>
        <begin position="92"/>
        <end position="115"/>
    </location>
</feature>
<evidence type="ECO:0000256" key="4">
    <source>
        <dbReference type="ARBA" id="ARBA00022475"/>
    </source>
</evidence>
<dbReference type="Gene3D" id="1.20.1720.10">
    <property type="entry name" value="Multidrug resistance protein D"/>
    <property type="match status" value="1"/>
</dbReference>
<dbReference type="Gene3D" id="1.20.1250.20">
    <property type="entry name" value="MFS general substrate transporter like domains"/>
    <property type="match status" value="1"/>
</dbReference>
<name>A0ABY8FYX3_9ACTO</name>
<reference evidence="10 11" key="1">
    <citation type="submission" date="2023-03" db="EMBL/GenBank/DDBJ databases">
        <title>Complete genome of Arcanobacterium canis strain DSM 25104 isolated in 2010 from a canine otitis externa in Germany.</title>
        <authorList>
            <person name="Borowiak M."/>
            <person name="Kreitlow A."/>
            <person name="Malorny B."/>
            <person name="Laemmler C."/>
            <person name="Prenger-Berninghoff E."/>
            <person name="Ploetz M."/>
            <person name="Abdulmawjood A."/>
        </authorList>
    </citation>
    <scope>NUCLEOTIDE SEQUENCE [LARGE SCALE GENOMIC DNA]</scope>
    <source>
        <strain evidence="10 11">DSM 25104</strain>
    </source>
</reference>
<comment type="similarity">
    <text evidence="2">Belongs to the major facilitator superfamily. EmrB family.</text>
</comment>
<keyword evidence="3" id="KW-0813">Transport</keyword>
<feature type="transmembrane region" description="Helical" evidence="8">
    <location>
        <begin position="180"/>
        <end position="199"/>
    </location>
</feature>
<feature type="transmembrane region" description="Helical" evidence="8">
    <location>
        <begin position="318"/>
        <end position="336"/>
    </location>
</feature>
<feature type="transmembrane region" description="Helical" evidence="8">
    <location>
        <begin position="62"/>
        <end position="80"/>
    </location>
</feature>
<dbReference type="Pfam" id="PF07690">
    <property type="entry name" value="MFS_1"/>
    <property type="match status" value="1"/>
</dbReference>
<sequence>MMSKSLSAQSQPTGEIEPSAKRAIAVLLSAAFVVLLNETTMNLALRDITADPQLAIDTRSASWLTAIFMLVMAIIIPTTGWMQRRFNTRPMFFMSTVSFLVGTVIALFAPTFSILLTGRVVQAFGTAIAMPLLMSTVMSVVPMSRRGSVMGVVSMVISVAPALGPAVAGVVLQFGSWRSVFATMVPIVVAVIVAGYVWLPNLNEFMGKARLDYISLPLSALGFGGTIYGLSSFSSPALPSWFAPTVLLIGLGMLALFVWRQMSLVKSGEPLLDVRVFANMHFTAPVVMVMLAMMGMFGVLITLPLMLQTSFELEPYKVGLLLLPGSVISGLLGPVVGNIYDRVGPRPLAIPGTAIVVGAFAMLLGITTSTSVWYFLAFHIIMNIGLTLTFSPAFTTALGWLTPHQYGYGSASLSTIQQVAGAAGSSIFIAIMSTGMGRSLATGASQGAAMVAGAHRAFFFALIIETIVFALSFTLRRPQH</sequence>
<feature type="transmembrane region" description="Helical" evidence="8">
    <location>
        <begin position="153"/>
        <end position="174"/>
    </location>
</feature>
<evidence type="ECO:0000256" key="2">
    <source>
        <dbReference type="ARBA" id="ARBA00008537"/>
    </source>
</evidence>
<evidence type="ECO:0000313" key="10">
    <source>
        <dbReference type="EMBL" id="WFM83704.1"/>
    </source>
</evidence>
<feature type="transmembrane region" description="Helical" evidence="8">
    <location>
        <begin position="121"/>
        <end position="141"/>
    </location>
</feature>
<feature type="transmembrane region" description="Helical" evidence="8">
    <location>
        <begin position="211"/>
        <end position="229"/>
    </location>
</feature>
<evidence type="ECO:0000259" key="9">
    <source>
        <dbReference type="PROSITE" id="PS50850"/>
    </source>
</evidence>
<dbReference type="RefSeq" id="WP_278013099.1">
    <property type="nucleotide sequence ID" value="NZ_CP121208.1"/>
</dbReference>
<organism evidence="10 11">
    <name type="scientific">Arcanobacterium canis</name>
    <dbReference type="NCBI Taxonomy" id="999183"/>
    <lineage>
        <taxon>Bacteria</taxon>
        <taxon>Bacillati</taxon>
        <taxon>Actinomycetota</taxon>
        <taxon>Actinomycetes</taxon>
        <taxon>Actinomycetales</taxon>
        <taxon>Actinomycetaceae</taxon>
        <taxon>Arcanobacterium</taxon>
    </lineage>
</organism>
<feature type="transmembrane region" description="Helical" evidence="8">
    <location>
        <begin position="372"/>
        <end position="398"/>
    </location>
</feature>
<dbReference type="Proteomes" id="UP001215216">
    <property type="component" value="Chromosome"/>
</dbReference>
<keyword evidence="6 8" id="KW-1133">Transmembrane helix</keyword>
<comment type="subcellular location">
    <subcellularLocation>
        <location evidence="1">Cell membrane</location>
        <topology evidence="1">Multi-pass membrane protein</topology>
    </subcellularLocation>
</comment>
<feature type="transmembrane region" description="Helical" evidence="8">
    <location>
        <begin position="348"/>
        <end position="366"/>
    </location>
</feature>
<protein>
    <submittedName>
        <fullName evidence="10">DHA2 family efflux MFS transporter permease subunit</fullName>
    </submittedName>
</protein>
<proteinExistence type="inferred from homology"/>
<evidence type="ECO:0000256" key="3">
    <source>
        <dbReference type="ARBA" id="ARBA00022448"/>
    </source>
</evidence>
<dbReference type="SUPFAM" id="SSF103473">
    <property type="entry name" value="MFS general substrate transporter"/>
    <property type="match status" value="1"/>
</dbReference>
<feature type="transmembrane region" description="Helical" evidence="8">
    <location>
        <begin position="457"/>
        <end position="475"/>
    </location>
</feature>
<dbReference type="PROSITE" id="PS50850">
    <property type="entry name" value="MFS"/>
    <property type="match status" value="1"/>
</dbReference>
<dbReference type="PRINTS" id="PR01036">
    <property type="entry name" value="TCRTETB"/>
</dbReference>
<evidence type="ECO:0000256" key="6">
    <source>
        <dbReference type="ARBA" id="ARBA00022989"/>
    </source>
</evidence>
<keyword evidence="7 8" id="KW-0472">Membrane</keyword>
<dbReference type="PANTHER" id="PTHR42718">
    <property type="entry name" value="MAJOR FACILITATOR SUPERFAMILY MULTIDRUG TRANSPORTER MFSC"/>
    <property type="match status" value="1"/>
</dbReference>
<dbReference type="InterPro" id="IPR011701">
    <property type="entry name" value="MFS"/>
</dbReference>
<evidence type="ECO:0000256" key="5">
    <source>
        <dbReference type="ARBA" id="ARBA00022692"/>
    </source>
</evidence>
<evidence type="ECO:0000256" key="1">
    <source>
        <dbReference type="ARBA" id="ARBA00004651"/>
    </source>
</evidence>
<evidence type="ECO:0000256" key="8">
    <source>
        <dbReference type="SAM" id="Phobius"/>
    </source>
</evidence>
<feature type="domain" description="Major facilitator superfamily (MFS) profile" evidence="9">
    <location>
        <begin position="23"/>
        <end position="480"/>
    </location>
</feature>
<evidence type="ECO:0000256" key="7">
    <source>
        <dbReference type="ARBA" id="ARBA00023136"/>
    </source>
</evidence>
<keyword evidence="4" id="KW-1003">Cell membrane</keyword>